<evidence type="ECO:0000313" key="1">
    <source>
        <dbReference type="EMBL" id="SPO34798.1"/>
    </source>
</evidence>
<dbReference type="EMBL" id="OOIP01000001">
    <property type="protein sequence ID" value="SPO34798.1"/>
    <property type="molecule type" value="Genomic_DNA"/>
</dbReference>
<gene>
    <name evidence="1" type="ORF">PSFLO_00269</name>
</gene>
<evidence type="ECO:0000313" key="2">
    <source>
        <dbReference type="Proteomes" id="UP000323386"/>
    </source>
</evidence>
<name>A0A5C3ERE8_9BASI</name>
<protein>
    <submittedName>
        <fullName evidence="1">Uncharacterized protein</fullName>
    </submittedName>
</protein>
<dbReference type="Proteomes" id="UP000323386">
    <property type="component" value="Unassembled WGS sequence"/>
</dbReference>
<proteinExistence type="predicted"/>
<keyword evidence="2" id="KW-1185">Reference proteome</keyword>
<reference evidence="1 2" key="1">
    <citation type="submission" date="2018-03" db="EMBL/GenBank/DDBJ databases">
        <authorList>
            <person name="Guldener U."/>
        </authorList>
    </citation>
    <scope>NUCLEOTIDE SEQUENCE [LARGE SCALE GENOMIC DNA]</scope>
    <source>
        <strain evidence="1 2">DAOM196992</strain>
    </source>
</reference>
<sequence>MLRQAKARRDKGGKEPKRGRFHLAAFVAIGLDGPRRADACRISQAGQQESARTKNTEEEVIPFIENRSAHQDELTAVHDVCCGRRGVGMPLDEPETELAVRGAAPAACAFCGAIEAAFLMSSSTYSRCFFRGPKGGQQQADPATQRLAPFPRTLVALAWLNLIQPAYIRSLAASSTRSALEPRLA</sequence>
<organism evidence="1 2">
    <name type="scientific">Pseudozyma flocculosa</name>
    <dbReference type="NCBI Taxonomy" id="84751"/>
    <lineage>
        <taxon>Eukaryota</taxon>
        <taxon>Fungi</taxon>
        <taxon>Dikarya</taxon>
        <taxon>Basidiomycota</taxon>
        <taxon>Ustilaginomycotina</taxon>
        <taxon>Ustilaginomycetes</taxon>
        <taxon>Ustilaginales</taxon>
        <taxon>Ustilaginaceae</taxon>
        <taxon>Pseudozyma</taxon>
    </lineage>
</organism>
<dbReference type="AlphaFoldDB" id="A0A5C3ERE8"/>
<accession>A0A5C3ERE8</accession>